<dbReference type="EMBL" id="FUWM01000009">
    <property type="protein sequence ID" value="SJZ57705.1"/>
    <property type="molecule type" value="Genomic_DNA"/>
</dbReference>
<evidence type="ECO:0000313" key="3">
    <source>
        <dbReference type="Proteomes" id="UP000190625"/>
    </source>
</evidence>
<proteinExistence type="predicted"/>
<dbReference type="AlphaFoldDB" id="A0A1T4LSP9"/>
<evidence type="ECO:0000313" key="2">
    <source>
        <dbReference type="EMBL" id="SJZ57705.1"/>
    </source>
</evidence>
<dbReference type="STRING" id="142842.SAMN02745118_01235"/>
<evidence type="ECO:0008006" key="4">
    <source>
        <dbReference type="Google" id="ProtNLM"/>
    </source>
</evidence>
<accession>A0A1T4LSP9</accession>
<name>A0A1T4LSP9_9FIRM</name>
<protein>
    <recommendedName>
        <fullName evidence="4">DUF1657 domain-containing protein</fullName>
    </recommendedName>
</protein>
<organism evidence="2 3">
    <name type="scientific">Selenihalanaerobacter shriftii</name>
    <dbReference type="NCBI Taxonomy" id="142842"/>
    <lineage>
        <taxon>Bacteria</taxon>
        <taxon>Bacillati</taxon>
        <taxon>Bacillota</taxon>
        <taxon>Clostridia</taxon>
        <taxon>Halanaerobiales</taxon>
        <taxon>Halobacteroidaceae</taxon>
        <taxon>Selenihalanaerobacter</taxon>
    </lineage>
</organism>
<keyword evidence="3" id="KW-1185">Reference proteome</keyword>
<feature type="coiled-coil region" evidence="1">
    <location>
        <begin position="34"/>
        <end position="61"/>
    </location>
</feature>
<dbReference type="InterPro" id="IPR012452">
    <property type="entry name" value="DUF1657"/>
</dbReference>
<keyword evidence="1" id="KW-0175">Coiled coil</keyword>
<sequence length="68" mass="7740">MTTKDDLQQTLSAMEGLKSQLEIFAQDTNDQEASQMYNNLAQNLNNTAQQLKGRADYVKQEEPQYQGN</sequence>
<reference evidence="3" key="1">
    <citation type="submission" date="2017-02" db="EMBL/GenBank/DDBJ databases">
        <authorList>
            <person name="Varghese N."/>
            <person name="Submissions S."/>
        </authorList>
    </citation>
    <scope>NUCLEOTIDE SEQUENCE [LARGE SCALE GENOMIC DNA]</scope>
    <source>
        <strain evidence="3">ATCC BAA-73</strain>
    </source>
</reference>
<dbReference type="Pfam" id="PF07870">
    <property type="entry name" value="DUF1657"/>
    <property type="match status" value="1"/>
</dbReference>
<dbReference type="OrthoDB" id="2902550at2"/>
<evidence type="ECO:0000256" key="1">
    <source>
        <dbReference type="SAM" id="Coils"/>
    </source>
</evidence>
<dbReference type="RefSeq" id="WP_078809721.1">
    <property type="nucleotide sequence ID" value="NZ_FUWM01000009.1"/>
</dbReference>
<dbReference type="Proteomes" id="UP000190625">
    <property type="component" value="Unassembled WGS sequence"/>
</dbReference>
<gene>
    <name evidence="2" type="ORF">SAMN02745118_01235</name>
</gene>